<evidence type="ECO:0000313" key="1">
    <source>
        <dbReference type="EMBL" id="SDF67905.1"/>
    </source>
</evidence>
<dbReference type="Proteomes" id="UP000182284">
    <property type="component" value="Unassembled WGS sequence"/>
</dbReference>
<gene>
    <name evidence="1" type="ORF">SAMN04488117_106125</name>
</gene>
<evidence type="ECO:0000313" key="2">
    <source>
        <dbReference type="Proteomes" id="UP000182284"/>
    </source>
</evidence>
<organism evidence="1 2">
    <name type="scientific">Celeribacter baekdonensis</name>
    <dbReference type="NCBI Taxonomy" id="875171"/>
    <lineage>
        <taxon>Bacteria</taxon>
        <taxon>Pseudomonadati</taxon>
        <taxon>Pseudomonadota</taxon>
        <taxon>Alphaproteobacteria</taxon>
        <taxon>Rhodobacterales</taxon>
        <taxon>Roseobacteraceae</taxon>
        <taxon>Celeribacter</taxon>
    </lineage>
</organism>
<name>A0A1G7N1E2_9RHOB</name>
<proteinExistence type="predicted"/>
<reference evidence="1 2" key="1">
    <citation type="submission" date="2016-10" db="EMBL/GenBank/DDBJ databases">
        <authorList>
            <person name="de Groot N.N."/>
        </authorList>
    </citation>
    <scope>NUCLEOTIDE SEQUENCE [LARGE SCALE GENOMIC DNA]</scope>
    <source>
        <strain evidence="1 2">DSM 27375</strain>
    </source>
</reference>
<sequence length="71" mass="7811">MIMLMKTTGQSGTIYGAMSFNWDVQVFEATCRPANHNLTRDARRSNVVLLGGCHETPDFRPDQGARIALAA</sequence>
<dbReference type="AlphaFoldDB" id="A0A1G7N1E2"/>
<accession>A0A1G7N1E2</accession>
<dbReference type="EMBL" id="FNBL01000006">
    <property type="protein sequence ID" value="SDF67905.1"/>
    <property type="molecule type" value="Genomic_DNA"/>
</dbReference>
<protein>
    <submittedName>
        <fullName evidence="1">Uncharacterized protein</fullName>
    </submittedName>
</protein>